<organism evidence="1 2">
    <name type="scientific">Paracoccus denitrificans (strain Pd 1222)</name>
    <dbReference type="NCBI Taxonomy" id="318586"/>
    <lineage>
        <taxon>Bacteria</taxon>
        <taxon>Pseudomonadati</taxon>
        <taxon>Pseudomonadota</taxon>
        <taxon>Alphaproteobacteria</taxon>
        <taxon>Rhodobacterales</taxon>
        <taxon>Paracoccaceae</taxon>
        <taxon>Paracoccus</taxon>
    </lineage>
</organism>
<evidence type="ECO:0000313" key="2">
    <source>
        <dbReference type="Proteomes" id="UP000000361"/>
    </source>
</evidence>
<reference evidence="2" key="1">
    <citation type="submission" date="2006-12" db="EMBL/GenBank/DDBJ databases">
        <title>Complete sequence of chromosome 1 of Paracoccus denitrificans PD1222.</title>
        <authorList>
            <person name="Copeland A."/>
            <person name="Lucas S."/>
            <person name="Lapidus A."/>
            <person name="Barry K."/>
            <person name="Detter J.C."/>
            <person name="Glavina del Rio T."/>
            <person name="Hammon N."/>
            <person name="Israni S."/>
            <person name="Dalin E."/>
            <person name="Tice H."/>
            <person name="Pitluck S."/>
            <person name="Munk A.C."/>
            <person name="Brettin T."/>
            <person name="Bruce D."/>
            <person name="Han C."/>
            <person name="Tapia R."/>
            <person name="Gilna P."/>
            <person name="Schmutz J."/>
            <person name="Larimer F."/>
            <person name="Land M."/>
            <person name="Hauser L."/>
            <person name="Kyrpides N."/>
            <person name="Lykidis A."/>
            <person name="Spiro S."/>
            <person name="Richardson D.J."/>
            <person name="Moir J.W.B."/>
            <person name="Ferguson S.J."/>
            <person name="van Spanning R.J.M."/>
            <person name="Richardson P."/>
        </authorList>
    </citation>
    <scope>NUCLEOTIDE SEQUENCE [LARGE SCALE GENOMIC DNA]</scope>
    <source>
        <strain evidence="2">Pd 1222</strain>
    </source>
</reference>
<dbReference type="Proteomes" id="UP000000361">
    <property type="component" value="Chromosome 1"/>
</dbReference>
<dbReference type="KEGG" id="pde:Pden_1794"/>
<dbReference type="AlphaFoldDB" id="A1B2Z7"/>
<name>A1B2Z7_PARDP</name>
<keyword evidence="2" id="KW-1185">Reference proteome</keyword>
<accession>A1B2Z7</accession>
<protein>
    <submittedName>
        <fullName evidence="1">Uncharacterized protein</fullName>
    </submittedName>
</protein>
<dbReference type="EnsemblBacteria" id="ABL69891">
    <property type="protein sequence ID" value="ABL69891"/>
    <property type="gene ID" value="Pden_1794"/>
</dbReference>
<dbReference type="HOGENOM" id="CLU_2168535_0_0_5"/>
<gene>
    <name evidence="1" type="ordered locus">Pden_1794</name>
</gene>
<dbReference type="EMBL" id="CP000489">
    <property type="protein sequence ID" value="ABL69891.1"/>
    <property type="molecule type" value="Genomic_DNA"/>
</dbReference>
<evidence type="ECO:0000313" key="1">
    <source>
        <dbReference type="EMBL" id="ABL69891.1"/>
    </source>
</evidence>
<proteinExistence type="predicted"/>
<sequence>MCEARGDGDGAANPFRRRAVGRIFAPIGSILKAICGAAAMTRICPRFATDFNAIRALADASAYRARCFSCPKRAECGPARRRMSQGAIPDAATARCRNRWSDRYAPVREA</sequence>